<comment type="similarity">
    <text evidence="3">Belongs to the FHIP family.</text>
</comment>
<evidence type="ECO:0000256" key="6">
    <source>
        <dbReference type="ARBA" id="ARBA00046048"/>
    </source>
</evidence>
<evidence type="ECO:0000256" key="7">
    <source>
        <dbReference type="ARBA" id="ARBA00046925"/>
    </source>
</evidence>
<dbReference type="CTD" id="84067"/>
<feature type="region of interest" description="Disordered" evidence="8">
    <location>
        <begin position="832"/>
        <end position="869"/>
    </location>
</feature>
<dbReference type="GO" id="GO:0007032">
    <property type="term" value="P:endosome organization"/>
    <property type="evidence" value="ECO:0007669"/>
    <property type="project" value="TreeGrafter"/>
</dbReference>
<dbReference type="GO" id="GO:0007040">
    <property type="term" value="P:lysosome organization"/>
    <property type="evidence" value="ECO:0007669"/>
    <property type="project" value="TreeGrafter"/>
</dbReference>
<dbReference type="InterPro" id="IPR045669">
    <property type="entry name" value="FHIP_C"/>
</dbReference>
<dbReference type="AlphaFoldDB" id="A0AAX6PYK6"/>
<dbReference type="GO" id="GO:0008333">
    <property type="term" value="P:endosome to lysosome transport"/>
    <property type="evidence" value="ECO:0007669"/>
    <property type="project" value="TreeGrafter"/>
</dbReference>
<keyword evidence="10" id="KW-1185">Reference proteome</keyword>
<feature type="compositionally biased region" description="Gly residues" evidence="8">
    <location>
        <begin position="844"/>
        <end position="855"/>
    </location>
</feature>
<accession>A0AAX6PYK6</accession>
<evidence type="ECO:0000256" key="5">
    <source>
        <dbReference type="ARBA" id="ARBA00041288"/>
    </source>
</evidence>
<dbReference type="GO" id="GO:0045022">
    <property type="term" value="P:early endosome to late endosome transport"/>
    <property type="evidence" value="ECO:0007669"/>
    <property type="project" value="TreeGrafter"/>
</dbReference>
<feature type="region of interest" description="Disordered" evidence="8">
    <location>
        <begin position="465"/>
        <end position="498"/>
    </location>
</feature>
<keyword evidence="2" id="KW-0653">Protein transport</keyword>
<dbReference type="Pfam" id="PF19314">
    <property type="entry name" value="DUF5917"/>
    <property type="match status" value="1"/>
</dbReference>
<dbReference type="Pfam" id="PF19311">
    <property type="entry name" value="KELAA"/>
    <property type="match status" value="1"/>
</dbReference>
<sequence>MERMNWLSRLASRGPGHRVPQGASLQVPVMADPETCLMVFKNHWSQVVRILERQGPRVAPGGADDLSAVRNHTYQMLTLLAEDRAVPSVPTGPGPLLEFALREDLLTRVLAWQLQWDELGDGVEERRTEQLKLFEMLVSEARQPLLRHGPVREALLTLLDACGHPVPSSPALDEGLVLLLSQLCVCVAREPSLLEFFLQPPPEPGAAPRLLLFSRLVPFVHREGTLGQQARDALLLLMALSAGSPTVGRYIADHSYFCPVLATGLSALYSSLPRKIEVPGDDWHCLRREDWVGVPALALFMSSLEFCNAVIQVAHPLVQKQLVDYIHNGFLVPVIGPALHKTSVEEMIASTAYLELFLRSISEPALLRTFLRFLLLHRHDTHTILDTLVARIGSNSRLCMVSLSLFRTLLNLSCEDVLLQLVLRYLVPCNHVMLSQKPAVRDVDLYGRAADKFLSLIPRCCRHGAPSPPRPEHASWARGLAASPASSPGRRLSPAEEPGELEDNYLEYLREARRGVDRCVRACRTWSAPYDGERPPPEPSPLGSRTKKRSLLPEENRDNVGQGEEEELGSRGLSGSVGEGPGHMPPLQLNGVPGSWPEGAKKVRLVPYLVPQEGARELLEGTSEGMAGLESFGQELHELEVALSNGGAGSEHPLEPPLPLEEEEAYESFTCPPEPPGPFLSSPFRTLNQLPSQPFTGPFMAVLFAKLENMLQNSVYVNFLLTGLVAQLACHPQPLLRSFLLNTNMVFQPSVKSLLQVLGSVKNKIESFAASQEDFPALLSKAKKYLIARGKLDWAEGPTTGSAPRRSDPLVKSRRPSLGELLLRHAHSPTRARQATQILQPGRDGAGLGLGGGSPGASTPVLFPKGGAPERQGEALRVKNAVYCAVIFPEFLKELAAISQAHAVTSPFLLDTSEEASGPPISGLGPLNP</sequence>
<dbReference type="GO" id="GO:0070695">
    <property type="term" value="C:FHF complex"/>
    <property type="evidence" value="ECO:0007669"/>
    <property type="project" value="TreeGrafter"/>
</dbReference>
<dbReference type="GO" id="GO:0015031">
    <property type="term" value="P:protein transport"/>
    <property type="evidence" value="ECO:0007669"/>
    <property type="project" value="UniProtKB-KW"/>
</dbReference>
<dbReference type="Proteomes" id="UP000694906">
    <property type="component" value="Unplaced"/>
</dbReference>
<keyword evidence="1" id="KW-0813">Transport</keyword>
<protein>
    <recommendedName>
        <fullName evidence="4">FHF complex subunit HOOK-interacting protein 1B</fullName>
    </recommendedName>
    <alternativeName>
        <fullName evidence="5">FTS- and Hook-interacting protein</fullName>
    </alternativeName>
</protein>
<dbReference type="InterPro" id="IPR045668">
    <property type="entry name" value="FHIP_KELAA_motif"/>
</dbReference>
<dbReference type="PANTHER" id="PTHR21705">
    <property type="entry name" value="RAI16 PROTEIN-RELATED"/>
    <property type="match status" value="1"/>
</dbReference>
<comment type="subunit">
    <text evidence="7">Component of the FTS/Hook/FHIP complex (FHF complex), composed of AKTIP/FTS, FHIP1B, and one or more members of the Hook family of proteins HOOK1, HOOK2, and HOOK3. The FHF complex associates with the homotypic vesicular sorting complex (the HOPS complex).</text>
</comment>
<evidence type="ECO:0000256" key="1">
    <source>
        <dbReference type="ARBA" id="ARBA00022448"/>
    </source>
</evidence>
<evidence type="ECO:0000256" key="4">
    <source>
        <dbReference type="ARBA" id="ARBA00040201"/>
    </source>
</evidence>
<evidence type="ECO:0000256" key="3">
    <source>
        <dbReference type="ARBA" id="ARBA00024336"/>
    </source>
</evidence>
<dbReference type="PANTHER" id="PTHR21705:SF4">
    <property type="entry name" value="FHF COMPLEX SUBUNIT HOOK-INTERACTING PROTEIN 1B"/>
    <property type="match status" value="1"/>
</dbReference>
<evidence type="ECO:0000259" key="9">
    <source>
        <dbReference type="Pfam" id="PF19314"/>
    </source>
</evidence>
<evidence type="ECO:0000256" key="8">
    <source>
        <dbReference type="SAM" id="MobiDB-lite"/>
    </source>
</evidence>
<proteinExistence type="inferred from homology"/>
<reference evidence="11" key="1">
    <citation type="submission" date="2025-08" db="UniProtKB">
        <authorList>
            <consortium name="RefSeq"/>
        </authorList>
    </citation>
    <scope>IDENTIFICATION</scope>
</reference>
<dbReference type="GeneID" id="101696838"/>
<feature type="region of interest" description="Disordered" evidence="8">
    <location>
        <begin position="527"/>
        <end position="587"/>
    </location>
</feature>
<comment type="function">
    <text evidence="6">Component of the FTS/Hook/FHIP complex (FHF complex). The FHF complex may function to promote vesicle trafficking and/or fusion via the homotypic vesicular protein sorting complex (the HOPS complex). FHF complex promotes the distribution of AP-4 complex to the perinuclear area of the cell.</text>
</comment>
<dbReference type="RefSeq" id="XP_004863435.1">
    <property type="nucleotide sequence ID" value="XM_004863378.3"/>
</dbReference>
<dbReference type="InterPro" id="IPR019384">
    <property type="entry name" value="FHIP"/>
</dbReference>
<evidence type="ECO:0000256" key="2">
    <source>
        <dbReference type="ARBA" id="ARBA00022927"/>
    </source>
</evidence>
<dbReference type="Pfam" id="PF10257">
    <property type="entry name" value="RAI16-like"/>
    <property type="match status" value="1"/>
</dbReference>
<name>A0AAX6PYK6_HETGA</name>
<gene>
    <name evidence="11" type="primary">Fam160a2</name>
</gene>
<feature type="domain" description="FHF complex subunit HOOK-interacting protein C-terminal" evidence="9">
    <location>
        <begin position="696"/>
        <end position="789"/>
    </location>
</feature>
<evidence type="ECO:0000313" key="10">
    <source>
        <dbReference type="Proteomes" id="UP000694906"/>
    </source>
</evidence>
<evidence type="ECO:0000313" key="11">
    <source>
        <dbReference type="RefSeq" id="XP_004863435.1"/>
    </source>
</evidence>
<organism evidence="10 11">
    <name type="scientific">Heterocephalus glaber</name>
    <name type="common">Naked mole rat</name>
    <dbReference type="NCBI Taxonomy" id="10181"/>
    <lineage>
        <taxon>Eukaryota</taxon>
        <taxon>Metazoa</taxon>
        <taxon>Chordata</taxon>
        <taxon>Craniata</taxon>
        <taxon>Vertebrata</taxon>
        <taxon>Euteleostomi</taxon>
        <taxon>Mammalia</taxon>
        <taxon>Eutheria</taxon>
        <taxon>Euarchontoglires</taxon>
        <taxon>Glires</taxon>
        <taxon>Rodentia</taxon>
        <taxon>Hystricomorpha</taxon>
        <taxon>Bathyergidae</taxon>
        <taxon>Heterocephalus</taxon>
    </lineage>
</organism>